<reference evidence="3 4" key="1">
    <citation type="journal article" date="2016" name="Nat. Commun.">
        <title>Thousands of microbial genomes shed light on interconnected biogeochemical processes in an aquifer system.</title>
        <authorList>
            <person name="Anantharaman K."/>
            <person name="Brown C.T."/>
            <person name="Hug L.A."/>
            <person name="Sharon I."/>
            <person name="Castelle C.J."/>
            <person name="Probst A.J."/>
            <person name="Thomas B.C."/>
            <person name="Singh A."/>
            <person name="Wilkins M.J."/>
            <person name="Karaoz U."/>
            <person name="Brodie E.L."/>
            <person name="Williams K.H."/>
            <person name="Hubbard S.S."/>
            <person name="Banfield J.F."/>
        </authorList>
    </citation>
    <scope>NUCLEOTIDE SEQUENCE [LARGE SCALE GENOMIC DNA]</scope>
</reference>
<proteinExistence type="predicted"/>
<evidence type="ECO:0000256" key="2">
    <source>
        <dbReference type="SAM" id="MobiDB-lite"/>
    </source>
</evidence>
<evidence type="ECO:0000313" key="4">
    <source>
        <dbReference type="Proteomes" id="UP000179283"/>
    </source>
</evidence>
<organism evidence="3 4">
    <name type="scientific">Candidatus Zambryskibacteria bacterium RIFCSPLOWO2_01_FULL_43_17</name>
    <dbReference type="NCBI Taxonomy" id="1802760"/>
    <lineage>
        <taxon>Bacteria</taxon>
        <taxon>Candidatus Zambryskiibacteriota</taxon>
    </lineage>
</organism>
<evidence type="ECO:0000256" key="1">
    <source>
        <dbReference type="SAM" id="Coils"/>
    </source>
</evidence>
<feature type="region of interest" description="Disordered" evidence="2">
    <location>
        <begin position="1"/>
        <end position="48"/>
    </location>
</feature>
<dbReference type="EMBL" id="MHWD01000012">
    <property type="protein sequence ID" value="OHB04266.1"/>
    <property type="molecule type" value="Genomic_DNA"/>
</dbReference>
<dbReference type="Proteomes" id="UP000179283">
    <property type="component" value="Unassembled WGS sequence"/>
</dbReference>
<comment type="caution">
    <text evidence="3">The sequence shown here is derived from an EMBL/GenBank/DDBJ whole genome shotgun (WGS) entry which is preliminary data.</text>
</comment>
<protein>
    <submittedName>
        <fullName evidence="3">Uncharacterized protein</fullName>
    </submittedName>
</protein>
<keyword evidence="1" id="KW-0175">Coiled coil</keyword>
<dbReference type="AlphaFoldDB" id="A0A1G2U455"/>
<sequence length="440" mass="50096">MAATAFRPESFESQDGGIMTGVEIPRTRKRKTRAIPKDVPSDKAGAGSIHPVDERVREAEEIVSIIKDAAEIDAEEAVSMAEQIETAEMQAEPLELRFEKEKDALSAHVASLREFVREKEERVNLLKNPKVIDRRSSQQADVSTEVSVGRQIEQESKEFHNIARITKGAETFASKMYSGTPNDYADNLMTYNQEVNQAKDLDDLEGVGKRWGGYKVDTEGVSAGRGIFMDWEVLMKSAFLKREKADGDAQYVYKSKEESLDFINKRVGNPILRNKLIEIVESRHRNPQDMDVSWEDAEREFNPQNAITQEYIVPQDLREAKAEESKLQFELEQLEEVSEPLRQEKEDLEIANTVLNSGLYKWSPGLFTLIPGNKRKVEILNKVVGDRNTGNYWLAAKMRLAALETNFNKRWQANAEKVNDNIQSLHESKQKLKTVANKYK</sequence>
<evidence type="ECO:0000313" key="3">
    <source>
        <dbReference type="EMBL" id="OHB04266.1"/>
    </source>
</evidence>
<feature type="coiled-coil region" evidence="1">
    <location>
        <begin position="317"/>
        <end position="351"/>
    </location>
</feature>
<gene>
    <name evidence="3" type="ORF">A2920_00975</name>
</gene>
<name>A0A1G2U455_9BACT</name>
<accession>A0A1G2U455</accession>
<feature type="coiled-coil region" evidence="1">
    <location>
        <begin position="408"/>
        <end position="435"/>
    </location>
</feature>